<dbReference type="AlphaFoldDB" id="A0A7R8YWW9"/>
<dbReference type="EMBL" id="LR899012">
    <property type="protein sequence ID" value="CAD7087256.1"/>
    <property type="molecule type" value="Genomic_DNA"/>
</dbReference>
<protein>
    <submittedName>
        <fullName evidence="1">Uncharacterized protein</fullName>
    </submittedName>
</protein>
<proteinExistence type="predicted"/>
<reference evidence="1 2" key="1">
    <citation type="submission" date="2020-11" db="EMBL/GenBank/DDBJ databases">
        <authorList>
            <person name="Wallbank WR R."/>
            <person name="Pardo Diaz C."/>
            <person name="Kozak K."/>
            <person name="Martin S."/>
            <person name="Jiggins C."/>
            <person name="Moest M."/>
            <person name="Warren A I."/>
            <person name="Generalovic N T."/>
            <person name="Byers J.R.P. K."/>
            <person name="Montejo-Kovacevich G."/>
            <person name="Yen C E."/>
        </authorList>
    </citation>
    <scope>NUCLEOTIDE SEQUENCE [LARGE SCALE GENOMIC DNA]</scope>
</reference>
<dbReference type="Proteomes" id="UP000594454">
    <property type="component" value="Chromosome 4"/>
</dbReference>
<organism evidence="1 2">
    <name type="scientific">Hermetia illucens</name>
    <name type="common">Black soldier fly</name>
    <dbReference type="NCBI Taxonomy" id="343691"/>
    <lineage>
        <taxon>Eukaryota</taxon>
        <taxon>Metazoa</taxon>
        <taxon>Ecdysozoa</taxon>
        <taxon>Arthropoda</taxon>
        <taxon>Hexapoda</taxon>
        <taxon>Insecta</taxon>
        <taxon>Pterygota</taxon>
        <taxon>Neoptera</taxon>
        <taxon>Endopterygota</taxon>
        <taxon>Diptera</taxon>
        <taxon>Brachycera</taxon>
        <taxon>Stratiomyomorpha</taxon>
        <taxon>Stratiomyidae</taxon>
        <taxon>Hermetiinae</taxon>
        <taxon>Hermetia</taxon>
    </lineage>
</organism>
<evidence type="ECO:0000313" key="2">
    <source>
        <dbReference type="Proteomes" id="UP000594454"/>
    </source>
</evidence>
<evidence type="ECO:0000313" key="1">
    <source>
        <dbReference type="EMBL" id="CAD7087256.1"/>
    </source>
</evidence>
<sequence length="74" mass="8816">MHFVVKKRRFCTDVTLTNLVISNTKSLNPSNISYEQEEFSPLGWMIWKCSKRIYFRAPAYRWLANFEPLLSADR</sequence>
<keyword evidence="2" id="KW-1185">Reference proteome</keyword>
<name>A0A7R8YWW9_HERIL</name>
<accession>A0A7R8YWW9</accession>
<gene>
    <name evidence="1" type="ORF">HERILL_LOCUS9975</name>
</gene>
<dbReference type="InParanoid" id="A0A7R8YWW9"/>